<dbReference type="EMBL" id="AP025523">
    <property type="protein sequence ID" value="BDE06024.1"/>
    <property type="molecule type" value="Genomic_DNA"/>
</dbReference>
<gene>
    <name evidence="2" type="ORF">WPS_13000</name>
</gene>
<keyword evidence="1" id="KW-0732">Signal</keyword>
<dbReference type="GO" id="GO:0004185">
    <property type="term" value="F:serine-type carboxypeptidase activity"/>
    <property type="evidence" value="ECO:0007669"/>
    <property type="project" value="InterPro"/>
</dbReference>
<dbReference type="Pfam" id="PF00450">
    <property type="entry name" value="Peptidase_S10"/>
    <property type="match status" value="1"/>
</dbReference>
<reference evidence="2 3" key="1">
    <citation type="journal article" date="2022" name="ISME Commun">
        <title>Vulcanimicrobium alpinus gen. nov. sp. nov., the first cultivated representative of the candidate phylum 'Eremiobacterota', is a metabolically versatile aerobic anoxygenic phototroph.</title>
        <authorList>
            <person name="Yabe S."/>
            <person name="Muto K."/>
            <person name="Abe K."/>
            <person name="Yokota A."/>
            <person name="Staudigel H."/>
            <person name="Tebo B.M."/>
        </authorList>
    </citation>
    <scope>NUCLEOTIDE SEQUENCE [LARGE SCALE GENOMIC DNA]</scope>
    <source>
        <strain evidence="2 3">WC8-2</strain>
    </source>
</reference>
<dbReference type="SUPFAM" id="SSF53474">
    <property type="entry name" value="alpha/beta-Hydrolases"/>
    <property type="match status" value="1"/>
</dbReference>
<accession>A0AAN1XW06</accession>
<evidence type="ECO:0000256" key="1">
    <source>
        <dbReference type="SAM" id="SignalP"/>
    </source>
</evidence>
<dbReference type="Gene3D" id="3.40.50.1820">
    <property type="entry name" value="alpha/beta hydrolase"/>
    <property type="match status" value="1"/>
</dbReference>
<protein>
    <submittedName>
        <fullName evidence="2">Peptidase S10</fullName>
    </submittedName>
</protein>
<organism evidence="2 3">
    <name type="scientific">Vulcanimicrobium alpinum</name>
    <dbReference type="NCBI Taxonomy" id="3016050"/>
    <lineage>
        <taxon>Bacteria</taxon>
        <taxon>Bacillati</taxon>
        <taxon>Vulcanimicrobiota</taxon>
        <taxon>Vulcanimicrobiia</taxon>
        <taxon>Vulcanimicrobiales</taxon>
        <taxon>Vulcanimicrobiaceae</taxon>
        <taxon>Vulcanimicrobium</taxon>
    </lineage>
</organism>
<dbReference type="InterPro" id="IPR001563">
    <property type="entry name" value="Peptidase_S10"/>
</dbReference>
<name>A0AAN1XW06_UNVUL</name>
<dbReference type="KEGG" id="vab:WPS_13000"/>
<dbReference type="Proteomes" id="UP001317532">
    <property type="component" value="Chromosome"/>
</dbReference>
<sequence>MTFAALLAAFACVAGAPHPARAADDTAVTHHSVTVGGKPIAYTAKAGTLALRNAEGDEIARVFSVAYTLDGADPRTRPVTFVWNGGPGSSSMWLHLGSYGPLRVDAPSNGTVPAPNTPLVPNADSLIDTTDLVFVDAVGTGFSQITGKGTAETFFGVDEDAGAFDNFIRTWATANDRWSSPAFLFGESYGTTRAANVVNLLQKHGMAVRGVILVSSVLDYNALDNGQGLGEDYGNIAFLPTEAAVAWYHHALPANPPDLPRFVDQVRRFALGPYADALARGDAIDAPARRAIVAKLHEYTGLDDAYIDRADLRIEPARFEQVLLQRSGVQTGRLDGRYRGPAIDRTSDSATYDPASDDLLTDAFVGAANGYLRDDLGYKTDRTYYGTNYPVVGRHWKFRRSRSALAPNVAGDLREALIKNPYLRVFAANGYYDLATPFFGTEYTLHHLDLDPGLRTHIEYGFYPSGHMIYLNDESRRALKSDLARFYREAAGR</sequence>
<feature type="chain" id="PRO_5042983405" evidence="1">
    <location>
        <begin position="23"/>
        <end position="493"/>
    </location>
</feature>
<keyword evidence="3" id="KW-1185">Reference proteome</keyword>
<dbReference type="AlphaFoldDB" id="A0AAN1XW06"/>
<proteinExistence type="predicted"/>
<evidence type="ECO:0000313" key="3">
    <source>
        <dbReference type="Proteomes" id="UP001317532"/>
    </source>
</evidence>
<dbReference type="InterPro" id="IPR029058">
    <property type="entry name" value="AB_hydrolase_fold"/>
</dbReference>
<feature type="signal peptide" evidence="1">
    <location>
        <begin position="1"/>
        <end position="22"/>
    </location>
</feature>
<dbReference type="GO" id="GO:0006508">
    <property type="term" value="P:proteolysis"/>
    <property type="evidence" value="ECO:0007669"/>
    <property type="project" value="InterPro"/>
</dbReference>
<dbReference type="RefSeq" id="WP_317997021.1">
    <property type="nucleotide sequence ID" value="NZ_AP025523.1"/>
</dbReference>
<evidence type="ECO:0000313" key="2">
    <source>
        <dbReference type="EMBL" id="BDE06024.1"/>
    </source>
</evidence>